<evidence type="ECO:0000256" key="4">
    <source>
        <dbReference type="ARBA" id="ARBA00023125"/>
    </source>
</evidence>
<evidence type="ECO:0000259" key="7">
    <source>
        <dbReference type="PROSITE" id="PS50110"/>
    </source>
</evidence>
<dbReference type="GO" id="GO:0032993">
    <property type="term" value="C:protein-DNA complex"/>
    <property type="evidence" value="ECO:0007669"/>
    <property type="project" value="TreeGrafter"/>
</dbReference>
<dbReference type="EMBL" id="MHKN01000058">
    <property type="protein sequence ID" value="OGY90754.1"/>
    <property type="molecule type" value="Genomic_DNA"/>
</dbReference>
<keyword evidence="2" id="KW-0902">Two-component regulatory system</keyword>
<keyword evidence="4" id="KW-0238">DNA-binding</keyword>
<dbReference type="InterPro" id="IPR011006">
    <property type="entry name" value="CheY-like_superfamily"/>
</dbReference>
<dbReference type="GO" id="GO:0005829">
    <property type="term" value="C:cytosol"/>
    <property type="evidence" value="ECO:0007669"/>
    <property type="project" value="TreeGrafter"/>
</dbReference>
<keyword evidence="3" id="KW-0805">Transcription regulation</keyword>
<dbReference type="InterPro" id="IPR039420">
    <property type="entry name" value="WalR-like"/>
</dbReference>
<dbReference type="Pfam" id="PF00072">
    <property type="entry name" value="Response_reg"/>
    <property type="match status" value="1"/>
</dbReference>
<dbReference type="GO" id="GO:0000156">
    <property type="term" value="F:phosphorelay response regulator activity"/>
    <property type="evidence" value="ECO:0007669"/>
    <property type="project" value="TreeGrafter"/>
</dbReference>
<protein>
    <recommendedName>
        <fullName evidence="7">Response regulatory domain-containing protein</fullName>
    </recommendedName>
</protein>
<evidence type="ECO:0000313" key="8">
    <source>
        <dbReference type="EMBL" id="OGY90754.1"/>
    </source>
</evidence>
<dbReference type="PANTHER" id="PTHR48111:SF1">
    <property type="entry name" value="TWO-COMPONENT RESPONSE REGULATOR ORR33"/>
    <property type="match status" value="1"/>
</dbReference>
<dbReference type="InterPro" id="IPR001789">
    <property type="entry name" value="Sig_transdc_resp-reg_receiver"/>
</dbReference>
<dbReference type="Proteomes" id="UP000177349">
    <property type="component" value="Unassembled WGS sequence"/>
</dbReference>
<dbReference type="AlphaFoldDB" id="A0A1G2BNQ3"/>
<evidence type="ECO:0000256" key="3">
    <source>
        <dbReference type="ARBA" id="ARBA00023015"/>
    </source>
</evidence>
<name>A0A1G2BNQ3_9BACT</name>
<evidence type="ECO:0000256" key="2">
    <source>
        <dbReference type="ARBA" id="ARBA00023012"/>
    </source>
</evidence>
<evidence type="ECO:0000256" key="5">
    <source>
        <dbReference type="ARBA" id="ARBA00023163"/>
    </source>
</evidence>
<dbReference type="PANTHER" id="PTHR48111">
    <property type="entry name" value="REGULATOR OF RPOS"/>
    <property type="match status" value="1"/>
</dbReference>
<feature type="modified residue" description="4-aspartylphosphate" evidence="6">
    <location>
        <position position="57"/>
    </location>
</feature>
<accession>A0A1G2BNQ3</accession>
<proteinExistence type="predicted"/>
<organism evidence="8 9">
    <name type="scientific">Candidatus Komeilibacteria bacterium RIFCSPLOWO2_01_FULL_53_11</name>
    <dbReference type="NCBI Taxonomy" id="1798552"/>
    <lineage>
        <taxon>Bacteria</taxon>
        <taxon>Candidatus Komeiliibacteriota</taxon>
    </lineage>
</organism>
<dbReference type="SUPFAM" id="SSF52172">
    <property type="entry name" value="CheY-like"/>
    <property type="match status" value="1"/>
</dbReference>
<evidence type="ECO:0000313" key="9">
    <source>
        <dbReference type="Proteomes" id="UP000177349"/>
    </source>
</evidence>
<sequence>MTEKSTQKILIVEDDPSILNVLANRLRREGYTVHEAVDGRAGLDSAISTKPDLILLDIMMPRMDGLSVLKRLRDHKEWGSKVRVILLTNLGQEEDVERGKQLGALDYLVKSEWDISDVVKRIKLRLHSGGHKE</sequence>
<keyword evidence="1 6" id="KW-0597">Phosphoprotein</keyword>
<dbReference type="GO" id="GO:0000976">
    <property type="term" value="F:transcription cis-regulatory region binding"/>
    <property type="evidence" value="ECO:0007669"/>
    <property type="project" value="TreeGrafter"/>
</dbReference>
<evidence type="ECO:0000256" key="1">
    <source>
        <dbReference type="ARBA" id="ARBA00022553"/>
    </source>
</evidence>
<keyword evidence="5" id="KW-0804">Transcription</keyword>
<reference evidence="8 9" key="1">
    <citation type="journal article" date="2016" name="Nat. Commun.">
        <title>Thousands of microbial genomes shed light on interconnected biogeochemical processes in an aquifer system.</title>
        <authorList>
            <person name="Anantharaman K."/>
            <person name="Brown C.T."/>
            <person name="Hug L.A."/>
            <person name="Sharon I."/>
            <person name="Castelle C.J."/>
            <person name="Probst A.J."/>
            <person name="Thomas B.C."/>
            <person name="Singh A."/>
            <person name="Wilkins M.J."/>
            <person name="Karaoz U."/>
            <person name="Brodie E.L."/>
            <person name="Williams K.H."/>
            <person name="Hubbard S.S."/>
            <person name="Banfield J.F."/>
        </authorList>
    </citation>
    <scope>NUCLEOTIDE SEQUENCE [LARGE SCALE GENOMIC DNA]</scope>
</reference>
<dbReference type="GO" id="GO:0006355">
    <property type="term" value="P:regulation of DNA-templated transcription"/>
    <property type="evidence" value="ECO:0007669"/>
    <property type="project" value="TreeGrafter"/>
</dbReference>
<dbReference type="CDD" id="cd17574">
    <property type="entry name" value="REC_OmpR"/>
    <property type="match status" value="1"/>
</dbReference>
<dbReference type="SMART" id="SM00448">
    <property type="entry name" value="REC"/>
    <property type="match status" value="1"/>
</dbReference>
<dbReference type="PROSITE" id="PS50110">
    <property type="entry name" value="RESPONSE_REGULATORY"/>
    <property type="match status" value="1"/>
</dbReference>
<gene>
    <name evidence="8" type="ORF">A3B31_03700</name>
</gene>
<dbReference type="FunFam" id="3.40.50.2300:FF:000001">
    <property type="entry name" value="DNA-binding response regulator PhoB"/>
    <property type="match status" value="1"/>
</dbReference>
<dbReference type="Gene3D" id="3.40.50.2300">
    <property type="match status" value="1"/>
</dbReference>
<evidence type="ECO:0000256" key="6">
    <source>
        <dbReference type="PROSITE-ProRule" id="PRU00169"/>
    </source>
</evidence>
<comment type="caution">
    <text evidence="8">The sequence shown here is derived from an EMBL/GenBank/DDBJ whole genome shotgun (WGS) entry which is preliminary data.</text>
</comment>
<feature type="domain" description="Response regulatory" evidence="7">
    <location>
        <begin position="8"/>
        <end position="125"/>
    </location>
</feature>